<protein>
    <recommendedName>
        <fullName evidence="3">DUF6534 domain-containing protein</fullName>
    </recommendedName>
</protein>
<feature type="region of interest" description="Disordered" evidence="1">
    <location>
        <begin position="314"/>
        <end position="355"/>
    </location>
</feature>
<dbReference type="Pfam" id="PF20152">
    <property type="entry name" value="DUF6534"/>
    <property type="match status" value="1"/>
</dbReference>
<dbReference type="EMBL" id="KZ302009">
    <property type="protein sequence ID" value="PFH50198.1"/>
    <property type="molecule type" value="Genomic_DNA"/>
</dbReference>
<gene>
    <name evidence="4" type="ORF">AMATHDRAFT_61536</name>
</gene>
<organism evidence="4 5">
    <name type="scientific">Amanita thiersii Skay4041</name>
    <dbReference type="NCBI Taxonomy" id="703135"/>
    <lineage>
        <taxon>Eukaryota</taxon>
        <taxon>Fungi</taxon>
        <taxon>Dikarya</taxon>
        <taxon>Basidiomycota</taxon>
        <taxon>Agaricomycotina</taxon>
        <taxon>Agaricomycetes</taxon>
        <taxon>Agaricomycetidae</taxon>
        <taxon>Agaricales</taxon>
        <taxon>Pluteineae</taxon>
        <taxon>Amanitaceae</taxon>
        <taxon>Amanita</taxon>
    </lineage>
</organism>
<evidence type="ECO:0000313" key="4">
    <source>
        <dbReference type="EMBL" id="PFH50198.1"/>
    </source>
</evidence>
<feature type="transmembrane region" description="Helical" evidence="2">
    <location>
        <begin position="131"/>
        <end position="154"/>
    </location>
</feature>
<dbReference type="PANTHER" id="PTHR40465">
    <property type="entry name" value="CHROMOSOME 1, WHOLE GENOME SHOTGUN SEQUENCE"/>
    <property type="match status" value="1"/>
</dbReference>
<evidence type="ECO:0000313" key="5">
    <source>
        <dbReference type="Proteomes" id="UP000242287"/>
    </source>
</evidence>
<feature type="transmembrane region" description="Helical" evidence="2">
    <location>
        <begin position="210"/>
        <end position="230"/>
    </location>
</feature>
<dbReference type="Proteomes" id="UP000242287">
    <property type="component" value="Unassembled WGS sequence"/>
</dbReference>
<keyword evidence="5" id="KW-1185">Reference proteome</keyword>
<accession>A0A2A9NJE2</accession>
<feature type="transmembrane region" description="Helical" evidence="2">
    <location>
        <begin position="166"/>
        <end position="189"/>
    </location>
</feature>
<feature type="compositionally biased region" description="Basic and acidic residues" evidence="1">
    <location>
        <begin position="343"/>
        <end position="355"/>
    </location>
</feature>
<reference evidence="4 5" key="1">
    <citation type="submission" date="2014-02" db="EMBL/GenBank/DDBJ databases">
        <title>Transposable element dynamics among asymbiotic and ectomycorrhizal Amanita fungi.</title>
        <authorList>
            <consortium name="DOE Joint Genome Institute"/>
            <person name="Hess J."/>
            <person name="Skrede I."/>
            <person name="Wolfe B."/>
            <person name="LaButti K."/>
            <person name="Ohm R.A."/>
            <person name="Grigoriev I.V."/>
            <person name="Pringle A."/>
        </authorList>
    </citation>
    <scope>NUCLEOTIDE SEQUENCE [LARGE SCALE GENOMIC DNA]</scope>
    <source>
        <strain evidence="4 5">SKay4041</strain>
    </source>
</reference>
<keyword evidence="2" id="KW-0812">Transmembrane</keyword>
<feature type="domain" description="DUF6534" evidence="3">
    <location>
        <begin position="173"/>
        <end position="261"/>
    </location>
</feature>
<keyword evidence="2" id="KW-0472">Membrane</keyword>
<sequence>MAPTEALPDSEIPRSQIVLLTGPQLLGNFFAYGLMGVLCVQLWVYSYQFPKDKRGIKCLVWIVFFVDILTTVLSSIAAWDDLVKGWGDDQVLRRWDWPIGVLTSLSGFVAFCVHGFFCWRMWSLNSRVQPIFIMTISIVQWIFATYSGALGLSIGRGRSTDLDPYVITWLGGSALCDVLITIFMCRILIGKGSNAAFKHTKDAMNLLVKVTIETGMATSIVAVIELILFSKFPKNNLHYLCFLFLSKLYSNTMLATLNTRKIISDVREGHTELFVAFSGDEGRFTEPHLRASRGSVSLHSTIDQVETLRAIRTAEQGEMPSPSKRSSHTQTQTIDFELSPSETVKDRPFAHHEQS</sequence>
<feature type="transmembrane region" description="Helical" evidence="2">
    <location>
        <begin position="29"/>
        <end position="47"/>
    </location>
</feature>
<dbReference type="AlphaFoldDB" id="A0A2A9NJE2"/>
<evidence type="ECO:0000259" key="3">
    <source>
        <dbReference type="Pfam" id="PF20152"/>
    </source>
</evidence>
<keyword evidence="2" id="KW-1133">Transmembrane helix</keyword>
<name>A0A2A9NJE2_9AGAR</name>
<evidence type="ECO:0000256" key="1">
    <source>
        <dbReference type="SAM" id="MobiDB-lite"/>
    </source>
</evidence>
<evidence type="ECO:0000256" key="2">
    <source>
        <dbReference type="SAM" id="Phobius"/>
    </source>
</evidence>
<proteinExistence type="predicted"/>
<feature type="transmembrane region" description="Helical" evidence="2">
    <location>
        <begin position="99"/>
        <end position="119"/>
    </location>
</feature>
<dbReference type="PANTHER" id="PTHR40465:SF1">
    <property type="entry name" value="DUF6534 DOMAIN-CONTAINING PROTEIN"/>
    <property type="match status" value="1"/>
</dbReference>
<feature type="transmembrane region" description="Helical" evidence="2">
    <location>
        <begin position="59"/>
        <end position="79"/>
    </location>
</feature>
<dbReference type="OrthoDB" id="2681808at2759"/>
<dbReference type="InterPro" id="IPR045339">
    <property type="entry name" value="DUF6534"/>
</dbReference>